<comment type="caution">
    <text evidence="2">The sequence shown here is derived from an EMBL/GenBank/DDBJ whole genome shotgun (WGS) entry which is preliminary data.</text>
</comment>
<evidence type="ECO:0000313" key="2">
    <source>
        <dbReference type="EMBL" id="KAJ1612012.1"/>
    </source>
</evidence>
<dbReference type="EMBL" id="JAPCXC010000009">
    <property type="protein sequence ID" value="KAJ1612012.1"/>
    <property type="molecule type" value="Genomic_DNA"/>
</dbReference>
<evidence type="ECO:0000256" key="1">
    <source>
        <dbReference type="SAM" id="MobiDB-lite"/>
    </source>
</evidence>
<feature type="region of interest" description="Disordered" evidence="1">
    <location>
        <begin position="561"/>
        <end position="588"/>
    </location>
</feature>
<proteinExistence type="predicted"/>
<reference evidence="2" key="1">
    <citation type="submission" date="2022-10" db="EMBL/GenBank/DDBJ databases">
        <title>Adaptive evolution leads to modifications in subtelomeric GC content in a zoonotic Cryptosporidium species.</title>
        <authorList>
            <person name="Li J."/>
            <person name="Feng Y."/>
            <person name="Xiao L."/>
        </authorList>
    </citation>
    <scope>NUCLEOTIDE SEQUENCE</scope>
    <source>
        <strain evidence="2">33844</strain>
    </source>
</reference>
<dbReference type="Proteomes" id="UP001067231">
    <property type="component" value="Unassembled WGS sequence"/>
</dbReference>
<feature type="compositionally biased region" description="Basic and acidic residues" evidence="1">
    <location>
        <begin position="561"/>
        <end position="572"/>
    </location>
</feature>
<accession>A0A9D5DIZ5</accession>
<feature type="non-terminal residue" evidence="2">
    <location>
        <position position="635"/>
    </location>
</feature>
<protein>
    <submittedName>
        <fullName evidence="2">Uncharacterized protein</fullName>
    </submittedName>
</protein>
<dbReference type="AlphaFoldDB" id="A0A9D5DIZ5"/>
<dbReference type="OrthoDB" id="360653at2759"/>
<sequence length="635" mass="69582">ESGSGSSRSNNFVRNSKKGNKALSSSVKRKVIISYLSELPREEISQLLSVIIDPLVNVRVCLSGSHVSRQGQPAPDPWGVLDILGKVCSKPERDSEVELKGYYKSLLLDRIIAGGSIHELSTSWVWEKARALEDGSQSDFGFVFRDGHQVLSQELGAPPLPLARVRISTKRINIHNSQFRVITRFLSYLDHLFNFMSHTLNDHVHVILVLLANILYLSHGTVPRDANLVVSEAQTRLETDQDDEADLAELATDGPEKLKEEDLLILESPKTQDAHRKVVLHRVRMIYKQVFTSISTILSSYPELSNYWIYLISPVSPILLSSFSTSLKSQASLHLSSIVSLMVNLSREDSLFDIYSSLFPHALLDLSQFISERNILAGIASGAPGGGAGAKSGSEFIVSTVVGMHLNILFGGQERFLVFQEGLRRNPELLSDGHRTAIEILDFSDQDQKMRFLDKVAVPSSILISKKGLQLVWECTPSIIKAGDHHVQGADSPEGLGVGGVEQEFIRSKSGGELKHDQDRVAVADVDDAKAGLEQREGVPTQSGHIWLDFQHAEDRCREQVQQGRTDEEDRVFNGGGRRGADADPGGGVQPLLFGVDVGRDESFALEDSGSAAEERDFGGFALFGAVSAGEEAAL</sequence>
<organism evidence="2">
    <name type="scientific">Cryptosporidium canis</name>
    <dbReference type="NCBI Taxonomy" id="195482"/>
    <lineage>
        <taxon>Eukaryota</taxon>
        <taxon>Sar</taxon>
        <taxon>Alveolata</taxon>
        <taxon>Apicomplexa</taxon>
        <taxon>Conoidasida</taxon>
        <taxon>Coccidia</taxon>
        <taxon>Eucoccidiorida</taxon>
        <taxon>Eimeriorina</taxon>
        <taxon>Cryptosporidiidae</taxon>
        <taxon>Cryptosporidium</taxon>
    </lineage>
</organism>
<gene>
    <name evidence="2" type="ORF">OJ253_683</name>
</gene>
<name>A0A9D5DIZ5_9CRYT</name>